<protein>
    <submittedName>
        <fullName evidence="4">RNA-dependent RNA polymerase</fullName>
    </submittedName>
</protein>
<evidence type="ECO:0000256" key="1">
    <source>
        <dbReference type="ARBA" id="ARBA00022484"/>
    </source>
</evidence>
<keyword evidence="1 4" id="KW-0696">RNA-directed RNA polymerase</keyword>
<dbReference type="Pfam" id="PF05919">
    <property type="entry name" value="Mitovir_RNA_pol"/>
    <property type="match status" value="1"/>
</dbReference>
<evidence type="ECO:0000313" key="4">
    <source>
        <dbReference type="EMBL" id="WNT71128.1"/>
    </source>
</evidence>
<organism evidence="4">
    <name type="scientific">Atepeofons virus</name>
    <dbReference type="NCBI Taxonomy" id="3072202"/>
    <lineage>
        <taxon>Viruses</taxon>
        <taxon>Riboviria</taxon>
        <taxon>Orthornavirae</taxon>
        <taxon>Lenarviricota</taxon>
    </lineage>
</organism>
<evidence type="ECO:0000256" key="3">
    <source>
        <dbReference type="ARBA" id="ARBA00022695"/>
    </source>
</evidence>
<accession>A0AA96NFZ9</accession>
<dbReference type="SUPFAM" id="SSF56672">
    <property type="entry name" value="DNA/RNA polymerases"/>
    <property type="match status" value="1"/>
</dbReference>
<name>A0AA96NFZ9_9VIRU</name>
<dbReference type="PANTHER" id="PTHR34456:SF13">
    <property type="entry name" value="REVERSE TRANSCRIPTASE DOMAIN-CONTAINING PROTEIN"/>
    <property type="match status" value="1"/>
</dbReference>
<dbReference type="InterPro" id="IPR008686">
    <property type="entry name" value="RNA_pol_mitovir"/>
</dbReference>
<evidence type="ECO:0000256" key="2">
    <source>
        <dbReference type="ARBA" id="ARBA00022679"/>
    </source>
</evidence>
<proteinExistence type="predicted"/>
<dbReference type="PANTHER" id="PTHR34456">
    <property type="entry name" value="MITOVIRUS RNA-DEPENDENT RNA POLYMERASE"/>
    <property type="match status" value="1"/>
</dbReference>
<sequence>MTKRIRSTKAPNRPYERLEQRAKLVNIHLKTILSLMNAFGHANVSLDAVQIAWTQYSQGFLHTVRHRGPKEAVANYKGLYQVAVRLATGEPFQPIPFRRTIKGTNIPVTLMPLLPFLNGDKWGKRIGLTLAGVHLLVVLPPSMDLGAITDPGKPVPGQLLQEFKEFLEKRVPKLTLPKAKSDLTFGARSGPNGPAVPSAHLDARALLSEEPVLKAVQRLLTLTGHPILSSLRNCLQHAPKGVYDLGRLAFLPENGGKTRIIAIVDFWTQQALKPFHEQLLAVISRIESDCTLDQNKGFKRALILSKGKPVYSFDLTSATDRFPLSLQKVLMDHLYGPEVSDLWETAISKRKWRVGKQDHFISWGRGQPLGAYSSWVVFSYAHHLLVQFSAERVREDPMQYSLLGDDLMIWNDAVAKEYERLISELDVPISQSKSLSSTKDRSSGEFTKRIFSRGIEISPIPTPAILSGLGSLLQVPNLIRLLEERWGIPSSPVGLYASEYLPFKMKGTPLLGILIGIGDIINGILSPPWCTLENDLSTLQAGLRKELFLVNLSKLTPQTKQELPDRLKSQGLAVPHSLLNISEWAEEDPHPIMLAEQAYKQLLTEKFSPQSSLHREVGTEVRDWSFKQGIKYAKFIPEVSLQWMIDQNRSRTNRERLGRIAIETFYKLVERRKSLQRSLP</sequence>
<reference evidence="4" key="2">
    <citation type="submission" date="2023-04" db="EMBL/GenBank/DDBJ databases">
        <authorList>
            <person name="Le Lay C."/>
        </authorList>
    </citation>
    <scope>NUCLEOTIDE SEQUENCE</scope>
    <source>
        <strain evidence="4">A</strain>
    </source>
</reference>
<dbReference type="InterPro" id="IPR043502">
    <property type="entry name" value="DNA/RNA_pol_sf"/>
</dbReference>
<dbReference type="EMBL" id="OQ866065">
    <property type="protein sequence ID" value="WNT71128.1"/>
    <property type="molecule type" value="Genomic_RNA"/>
</dbReference>
<keyword evidence="2" id="KW-0808">Transferase</keyword>
<dbReference type="GO" id="GO:0003968">
    <property type="term" value="F:RNA-directed RNA polymerase activity"/>
    <property type="evidence" value="ECO:0007669"/>
    <property type="project" value="UniProtKB-KW"/>
</dbReference>
<keyword evidence="3" id="KW-0548">Nucleotidyltransferase</keyword>
<reference evidence="4" key="1">
    <citation type="journal article" date="2023" name="Virology">
        <title>A metatranscriptomic analysis of geothermal hot springs reveals diverse RNA viruses including the phylum Lenarviricota.</title>
        <authorList>
            <person name="Le Lay C."/>
            <person name="Stott M.B."/>
            <person name="Shi M."/>
            <person name="Sadiq S."/>
            <person name="Holmes E.C."/>
        </authorList>
    </citation>
    <scope>NUCLEOTIDE SEQUENCE</scope>
    <source>
        <strain evidence="4">A</strain>
    </source>
</reference>